<dbReference type="RefSeq" id="WP_173158348.1">
    <property type="nucleotide sequence ID" value="NZ_AP022871.1"/>
</dbReference>
<organism evidence="2 3">
    <name type="scientific">Phytohabitans suffuscus</name>
    <dbReference type="NCBI Taxonomy" id="624315"/>
    <lineage>
        <taxon>Bacteria</taxon>
        <taxon>Bacillati</taxon>
        <taxon>Actinomycetota</taxon>
        <taxon>Actinomycetes</taxon>
        <taxon>Micromonosporales</taxon>
        <taxon>Micromonosporaceae</taxon>
    </lineage>
</organism>
<dbReference type="AlphaFoldDB" id="A0A6F8YKX2"/>
<dbReference type="InterPro" id="IPR025855">
    <property type="entry name" value="Replic_Relax"/>
</dbReference>
<evidence type="ECO:0008006" key="4">
    <source>
        <dbReference type="Google" id="ProtNLM"/>
    </source>
</evidence>
<keyword evidence="3" id="KW-1185">Reference proteome</keyword>
<feature type="compositionally biased region" description="Basic and acidic residues" evidence="1">
    <location>
        <begin position="153"/>
        <end position="163"/>
    </location>
</feature>
<dbReference type="KEGG" id="psuu:Psuf_039040"/>
<evidence type="ECO:0000256" key="1">
    <source>
        <dbReference type="SAM" id="MobiDB-lite"/>
    </source>
</evidence>
<name>A0A6F8YKX2_9ACTN</name>
<accession>A0A6F8YKX2</accession>
<evidence type="ECO:0000313" key="2">
    <source>
        <dbReference type="EMBL" id="BCB86591.1"/>
    </source>
</evidence>
<dbReference type="Proteomes" id="UP000503011">
    <property type="component" value="Chromosome"/>
</dbReference>
<feature type="region of interest" description="Disordered" evidence="1">
    <location>
        <begin position="151"/>
        <end position="175"/>
    </location>
</feature>
<sequence length="296" mass="33382">MPDHVLRAQSLLTARDHLLLEWLYDHGVLTTFQITHALFPSLDFAQRRLTRLTNIGVVDRFRPFKPDGGSFPYHYVIDQLGAEIVAAQRDEPPPRPGYGRARRRRWTSARTMAHRLGVNGFFTDLAGYARTHPGHALVRWWPESRCARPGAFTRRDDPTDLKARPTPVHPDGHGIWQTGDQQVPFFLEYDTGTEPITELGRKLVSYCTLMVRGGPAWPVLFWLHATDRALHLHQEIAELDLPDLPVATGTRDHATTNGLNPASRVWWLHGHPGLLTLADLATAIPHLDQGEHAEGD</sequence>
<evidence type="ECO:0000313" key="3">
    <source>
        <dbReference type="Proteomes" id="UP000503011"/>
    </source>
</evidence>
<reference evidence="2 3" key="2">
    <citation type="submission" date="2020-03" db="EMBL/GenBank/DDBJ databases">
        <authorList>
            <person name="Ichikawa N."/>
            <person name="Kimura A."/>
            <person name="Kitahashi Y."/>
            <person name="Uohara A."/>
        </authorList>
    </citation>
    <scope>NUCLEOTIDE SEQUENCE [LARGE SCALE GENOMIC DNA]</scope>
    <source>
        <strain evidence="2 3">NBRC 105367</strain>
    </source>
</reference>
<dbReference type="Pfam" id="PF13814">
    <property type="entry name" value="Replic_Relax"/>
    <property type="match status" value="1"/>
</dbReference>
<protein>
    <recommendedName>
        <fullName evidence="4">Replication-relaxation</fullName>
    </recommendedName>
</protein>
<gene>
    <name evidence="2" type="ORF">Psuf_039040</name>
</gene>
<reference evidence="2 3" key="1">
    <citation type="submission" date="2020-03" db="EMBL/GenBank/DDBJ databases">
        <title>Whole genome shotgun sequence of Phytohabitans suffuscus NBRC 105367.</title>
        <authorList>
            <person name="Komaki H."/>
            <person name="Tamura T."/>
        </authorList>
    </citation>
    <scope>NUCLEOTIDE SEQUENCE [LARGE SCALE GENOMIC DNA]</scope>
    <source>
        <strain evidence="2 3">NBRC 105367</strain>
    </source>
</reference>
<proteinExistence type="predicted"/>
<dbReference type="EMBL" id="AP022871">
    <property type="protein sequence ID" value="BCB86591.1"/>
    <property type="molecule type" value="Genomic_DNA"/>
</dbReference>